<organism evidence="1 2">
    <name type="scientific">Lentinus brumalis</name>
    <dbReference type="NCBI Taxonomy" id="2498619"/>
    <lineage>
        <taxon>Eukaryota</taxon>
        <taxon>Fungi</taxon>
        <taxon>Dikarya</taxon>
        <taxon>Basidiomycota</taxon>
        <taxon>Agaricomycotina</taxon>
        <taxon>Agaricomycetes</taxon>
        <taxon>Polyporales</taxon>
        <taxon>Polyporaceae</taxon>
        <taxon>Lentinus</taxon>
    </lineage>
</organism>
<sequence>MHLIPPAIVSPVLLCQKLPTPIRVQERSRSQEAPTCTHSPCTIMDGSCGVLGVCVIRLRFGTVFPSCANIVPHSFVQYPTLCIPTSLPAHLSRDRLLATNQFLDPSELKSPAAFVLSYSSRLLYILHHRPRRLPCIPIPLRTVSYCPFSRFLQYHLVNVAASNHPPSLS</sequence>
<evidence type="ECO:0000313" key="1">
    <source>
        <dbReference type="EMBL" id="RDX55958.1"/>
    </source>
</evidence>
<dbReference type="EMBL" id="KZ857381">
    <property type="protein sequence ID" value="RDX55958.1"/>
    <property type="molecule type" value="Genomic_DNA"/>
</dbReference>
<accession>A0A371DTY0</accession>
<evidence type="ECO:0000313" key="2">
    <source>
        <dbReference type="Proteomes" id="UP000256964"/>
    </source>
</evidence>
<proteinExistence type="predicted"/>
<name>A0A371DTY0_9APHY</name>
<gene>
    <name evidence="1" type="ORF">OH76DRAFT_584258</name>
</gene>
<dbReference type="AlphaFoldDB" id="A0A371DTY0"/>
<reference evidence="1 2" key="1">
    <citation type="journal article" date="2018" name="Biotechnol. Biofuels">
        <title>Integrative visual omics of the white-rot fungus Polyporus brumalis exposes the biotechnological potential of its oxidative enzymes for delignifying raw plant biomass.</title>
        <authorList>
            <person name="Miyauchi S."/>
            <person name="Rancon A."/>
            <person name="Drula E."/>
            <person name="Hage H."/>
            <person name="Chaduli D."/>
            <person name="Favel A."/>
            <person name="Grisel S."/>
            <person name="Henrissat B."/>
            <person name="Herpoel-Gimbert I."/>
            <person name="Ruiz-Duenas F.J."/>
            <person name="Chevret D."/>
            <person name="Hainaut M."/>
            <person name="Lin J."/>
            <person name="Wang M."/>
            <person name="Pangilinan J."/>
            <person name="Lipzen A."/>
            <person name="Lesage-Meessen L."/>
            <person name="Navarro D."/>
            <person name="Riley R."/>
            <person name="Grigoriev I.V."/>
            <person name="Zhou S."/>
            <person name="Raouche S."/>
            <person name="Rosso M.N."/>
        </authorList>
    </citation>
    <scope>NUCLEOTIDE SEQUENCE [LARGE SCALE GENOMIC DNA]</scope>
    <source>
        <strain evidence="1 2">BRFM 1820</strain>
    </source>
</reference>
<protein>
    <submittedName>
        <fullName evidence="1">Uncharacterized protein</fullName>
    </submittedName>
</protein>
<dbReference type="Proteomes" id="UP000256964">
    <property type="component" value="Unassembled WGS sequence"/>
</dbReference>
<dbReference type="OrthoDB" id="10637929at2759"/>
<keyword evidence="2" id="KW-1185">Reference proteome</keyword>